<name>A0A7W6G8T4_9SPHN</name>
<organism evidence="7 8">
    <name type="scientific">Novosphingobium sediminicola</name>
    <dbReference type="NCBI Taxonomy" id="563162"/>
    <lineage>
        <taxon>Bacteria</taxon>
        <taxon>Pseudomonadati</taxon>
        <taxon>Pseudomonadota</taxon>
        <taxon>Alphaproteobacteria</taxon>
        <taxon>Sphingomonadales</taxon>
        <taxon>Sphingomonadaceae</taxon>
        <taxon>Novosphingobium</taxon>
    </lineage>
</organism>
<keyword evidence="8" id="KW-1185">Reference proteome</keyword>
<evidence type="ECO:0000256" key="2">
    <source>
        <dbReference type="ARBA" id="ARBA00023015"/>
    </source>
</evidence>
<dbReference type="Proteomes" id="UP000548867">
    <property type="component" value="Unassembled WGS sequence"/>
</dbReference>
<dbReference type="RefSeq" id="WP_343059203.1">
    <property type="nucleotide sequence ID" value="NZ_JACIDX010000026.1"/>
</dbReference>
<evidence type="ECO:0000259" key="6">
    <source>
        <dbReference type="Pfam" id="PF08281"/>
    </source>
</evidence>
<evidence type="ECO:0000313" key="7">
    <source>
        <dbReference type="EMBL" id="MBB3957550.1"/>
    </source>
</evidence>
<dbReference type="InterPro" id="IPR013325">
    <property type="entry name" value="RNA_pol_sigma_r2"/>
</dbReference>
<feature type="domain" description="RNA polymerase sigma-70 region 2" evidence="5">
    <location>
        <begin position="13"/>
        <end position="75"/>
    </location>
</feature>
<keyword evidence="2" id="KW-0805">Transcription regulation</keyword>
<gene>
    <name evidence="7" type="ORF">GGR38_004524</name>
</gene>
<keyword evidence="4" id="KW-0804">Transcription</keyword>
<evidence type="ECO:0000313" key="8">
    <source>
        <dbReference type="Proteomes" id="UP000548867"/>
    </source>
</evidence>
<evidence type="ECO:0000259" key="5">
    <source>
        <dbReference type="Pfam" id="PF04542"/>
    </source>
</evidence>
<sequence>MPAVAATMDVGALYASHGDWLRQWLRRHTRCSHRAADLAQDTFCRLLETNESVRDPRSYLSTVARRILIDDIRRREVERAYLAVHAARMGEADHLTPERVTEAAQFLDAILRLLETLPTKARQAFMMVRFDSLRYCDAAQALGVSERMVKRYVAQVYAHCYALAYAD</sequence>
<dbReference type="SUPFAM" id="SSF88946">
    <property type="entry name" value="Sigma2 domain of RNA polymerase sigma factors"/>
    <property type="match status" value="1"/>
</dbReference>
<dbReference type="InterPro" id="IPR036388">
    <property type="entry name" value="WH-like_DNA-bd_sf"/>
</dbReference>
<evidence type="ECO:0000256" key="1">
    <source>
        <dbReference type="ARBA" id="ARBA00010641"/>
    </source>
</evidence>
<dbReference type="AlphaFoldDB" id="A0A7W6G8T4"/>
<protein>
    <submittedName>
        <fullName evidence="7">RNA polymerase sigma-70 factor (ECF subfamily)</fullName>
    </submittedName>
</protein>
<dbReference type="InterPro" id="IPR039425">
    <property type="entry name" value="RNA_pol_sigma-70-like"/>
</dbReference>
<evidence type="ECO:0000256" key="4">
    <source>
        <dbReference type="ARBA" id="ARBA00023163"/>
    </source>
</evidence>
<dbReference type="GO" id="GO:0006352">
    <property type="term" value="P:DNA-templated transcription initiation"/>
    <property type="evidence" value="ECO:0007669"/>
    <property type="project" value="InterPro"/>
</dbReference>
<dbReference type="Pfam" id="PF04542">
    <property type="entry name" value="Sigma70_r2"/>
    <property type="match status" value="1"/>
</dbReference>
<keyword evidence="3" id="KW-0731">Sigma factor</keyword>
<dbReference type="NCBIfam" id="TIGR02937">
    <property type="entry name" value="sigma70-ECF"/>
    <property type="match status" value="1"/>
</dbReference>
<dbReference type="PANTHER" id="PTHR43133:SF63">
    <property type="entry name" value="RNA POLYMERASE SIGMA FACTOR FECI-RELATED"/>
    <property type="match status" value="1"/>
</dbReference>
<dbReference type="InterPro" id="IPR013324">
    <property type="entry name" value="RNA_pol_sigma_r3/r4-like"/>
</dbReference>
<feature type="domain" description="RNA polymerase sigma factor 70 region 4 type 2" evidence="6">
    <location>
        <begin position="108"/>
        <end position="160"/>
    </location>
</feature>
<dbReference type="InterPro" id="IPR013249">
    <property type="entry name" value="RNA_pol_sigma70_r4_t2"/>
</dbReference>
<dbReference type="Gene3D" id="1.10.10.10">
    <property type="entry name" value="Winged helix-like DNA-binding domain superfamily/Winged helix DNA-binding domain"/>
    <property type="match status" value="1"/>
</dbReference>
<proteinExistence type="inferred from homology"/>
<dbReference type="InterPro" id="IPR007627">
    <property type="entry name" value="RNA_pol_sigma70_r2"/>
</dbReference>
<dbReference type="InterPro" id="IPR014284">
    <property type="entry name" value="RNA_pol_sigma-70_dom"/>
</dbReference>
<accession>A0A7W6G8T4</accession>
<dbReference type="SUPFAM" id="SSF88659">
    <property type="entry name" value="Sigma3 and sigma4 domains of RNA polymerase sigma factors"/>
    <property type="match status" value="1"/>
</dbReference>
<dbReference type="GO" id="GO:0016987">
    <property type="term" value="F:sigma factor activity"/>
    <property type="evidence" value="ECO:0007669"/>
    <property type="project" value="UniProtKB-KW"/>
</dbReference>
<dbReference type="GO" id="GO:0003677">
    <property type="term" value="F:DNA binding"/>
    <property type="evidence" value="ECO:0007669"/>
    <property type="project" value="InterPro"/>
</dbReference>
<dbReference type="EMBL" id="JACIDX010000026">
    <property type="protein sequence ID" value="MBB3957550.1"/>
    <property type="molecule type" value="Genomic_DNA"/>
</dbReference>
<comment type="similarity">
    <text evidence="1">Belongs to the sigma-70 factor family. ECF subfamily.</text>
</comment>
<dbReference type="Gene3D" id="1.10.1740.10">
    <property type="match status" value="1"/>
</dbReference>
<reference evidence="7 8" key="1">
    <citation type="submission" date="2020-08" db="EMBL/GenBank/DDBJ databases">
        <title>Genomic Encyclopedia of Type Strains, Phase IV (KMG-IV): sequencing the most valuable type-strain genomes for metagenomic binning, comparative biology and taxonomic classification.</title>
        <authorList>
            <person name="Goeker M."/>
        </authorList>
    </citation>
    <scope>NUCLEOTIDE SEQUENCE [LARGE SCALE GENOMIC DNA]</scope>
    <source>
        <strain evidence="7 8">DSM 27057</strain>
    </source>
</reference>
<dbReference type="PANTHER" id="PTHR43133">
    <property type="entry name" value="RNA POLYMERASE ECF-TYPE SIGMA FACTO"/>
    <property type="match status" value="1"/>
</dbReference>
<evidence type="ECO:0000256" key="3">
    <source>
        <dbReference type="ARBA" id="ARBA00023082"/>
    </source>
</evidence>
<dbReference type="Pfam" id="PF08281">
    <property type="entry name" value="Sigma70_r4_2"/>
    <property type="match status" value="1"/>
</dbReference>
<comment type="caution">
    <text evidence="7">The sequence shown here is derived from an EMBL/GenBank/DDBJ whole genome shotgun (WGS) entry which is preliminary data.</text>
</comment>